<dbReference type="RefSeq" id="XP_034253631.1">
    <property type="nucleotide sequence ID" value="XM_034397740.1"/>
</dbReference>
<dbReference type="PANTHER" id="PTHR24067">
    <property type="entry name" value="UBIQUITIN-CONJUGATING ENZYME E2"/>
    <property type="match status" value="1"/>
</dbReference>
<dbReference type="InterPro" id="IPR016135">
    <property type="entry name" value="UBQ-conjugating_enzyme/RWD"/>
</dbReference>
<dbReference type="InterPro" id="IPR050113">
    <property type="entry name" value="Ub_conjugating_enzyme"/>
</dbReference>
<organism evidence="3">
    <name type="scientific">Thrips palmi</name>
    <name type="common">Melon thrips</name>
    <dbReference type="NCBI Taxonomy" id="161013"/>
    <lineage>
        <taxon>Eukaryota</taxon>
        <taxon>Metazoa</taxon>
        <taxon>Ecdysozoa</taxon>
        <taxon>Arthropoda</taxon>
        <taxon>Hexapoda</taxon>
        <taxon>Insecta</taxon>
        <taxon>Pterygota</taxon>
        <taxon>Neoptera</taxon>
        <taxon>Paraneoptera</taxon>
        <taxon>Thysanoptera</taxon>
        <taxon>Terebrantia</taxon>
        <taxon>Thripoidea</taxon>
        <taxon>Thripidae</taxon>
        <taxon>Thrips</taxon>
    </lineage>
</organism>
<protein>
    <submittedName>
        <fullName evidence="3">Ubiquitin-conjugating enzyme E2 7-like</fullName>
    </submittedName>
</protein>
<dbReference type="Proteomes" id="UP000515158">
    <property type="component" value="Unplaced"/>
</dbReference>
<evidence type="ECO:0000313" key="3">
    <source>
        <dbReference type="RefSeq" id="XP_034253631.1"/>
    </source>
</evidence>
<gene>
    <name evidence="3" type="primary">LOC117652657</name>
</gene>
<dbReference type="GeneID" id="117652657"/>
<dbReference type="PROSITE" id="PS50127">
    <property type="entry name" value="UBC_2"/>
    <property type="match status" value="1"/>
</dbReference>
<evidence type="ECO:0000313" key="2">
    <source>
        <dbReference type="Proteomes" id="UP000515158"/>
    </source>
</evidence>
<dbReference type="Gene3D" id="3.10.110.10">
    <property type="entry name" value="Ubiquitin Conjugating Enzyme"/>
    <property type="match status" value="1"/>
</dbReference>
<dbReference type="AlphaFoldDB" id="A0A6P9ACL0"/>
<reference evidence="3" key="1">
    <citation type="submission" date="2025-08" db="UniProtKB">
        <authorList>
            <consortium name="RefSeq"/>
        </authorList>
    </citation>
    <scope>IDENTIFICATION</scope>
    <source>
        <tissue evidence="3">Total insect</tissue>
    </source>
</reference>
<dbReference type="KEGG" id="tpal:117652657"/>
<sequence>MANVRTIRLSRDLEDFIVHAPESVVLTAYDEERMKFVKFAVSGPPETLYEGSVFQGVLKLPADFPRRAPDAVLETPIWHPNIGLSGKICYDLISDWQETG</sequence>
<keyword evidence="2" id="KW-1185">Reference proteome</keyword>
<evidence type="ECO:0000259" key="1">
    <source>
        <dbReference type="PROSITE" id="PS50127"/>
    </source>
</evidence>
<dbReference type="Pfam" id="PF00179">
    <property type="entry name" value="UQ_con"/>
    <property type="match status" value="1"/>
</dbReference>
<dbReference type="CDD" id="cd00195">
    <property type="entry name" value="UBCc_UEV"/>
    <property type="match status" value="1"/>
</dbReference>
<accession>A0A6P9ACL0</accession>
<proteinExistence type="predicted"/>
<feature type="domain" description="UBC core" evidence="1">
    <location>
        <begin position="4"/>
        <end position="100"/>
    </location>
</feature>
<dbReference type="InterPro" id="IPR000608">
    <property type="entry name" value="UBC"/>
</dbReference>
<dbReference type="InParanoid" id="A0A6P9ACL0"/>
<name>A0A6P9ACL0_THRPL</name>
<dbReference type="OrthoDB" id="9973183at2759"/>
<dbReference type="SUPFAM" id="SSF54495">
    <property type="entry name" value="UBC-like"/>
    <property type="match status" value="1"/>
</dbReference>